<organism evidence="1">
    <name type="scientific">marine metagenome</name>
    <dbReference type="NCBI Taxonomy" id="408172"/>
    <lineage>
        <taxon>unclassified sequences</taxon>
        <taxon>metagenomes</taxon>
        <taxon>ecological metagenomes</taxon>
    </lineage>
</organism>
<protein>
    <recommendedName>
        <fullName evidence="2">Histidine ammonia-lyase</fullName>
    </recommendedName>
</protein>
<reference evidence="1" key="1">
    <citation type="submission" date="2018-05" db="EMBL/GenBank/DDBJ databases">
        <authorList>
            <person name="Lanie J.A."/>
            <person name="Ng W.-L."/>
            <person name="Kazmierczak K.M."/>
            <person name="Andrzejewski T.M."/>
            <person name="Davidsen T.M."/>
            <person name="Wayne K.J."/>
            <person name="Tettelin H."/>
            <person name="Glass J.I."/>
            <person name="Rusch D."/>
            <person name="Podicherti R."/>
            <person name="Tsui H.-C.T."/>
            <person name="Winkler M.E."/>
        </authorList>
    </citation>
    <scope>NUCLEOTIDE SEQUENCE</scope>
</reference>
<dbReference type="Pfam" id="PF00221">
    <property type="entry name" value="Lyase_aromatic"/>
    <property type="match status" value="1"/>
</dbReference>
<gene>
    <name evidence="1" type="ORF">METZ01_LOCUS460956</name>
</gene>
<dbReference type="Gene3D" id="1.10.275.10">
    <property type="entry name" value="Fumarase/aspartase (N-terminal domain)"/>
    <property type="match status" value="1"/>
</dbReference>
<evidence type="ECO:0000313" key="1">
    <source>
        <dbReference type="EMBL" id="SVE08102.1"/>
    </source>
</evidence>
<dbReference type="AlphaFoldDB" id="A0A383AK01"/>
<dbReference type="SUPFAM" id="SSF48557">
    <property type="entry name" value="L-aspartase-like"/>
    <property type="match status" value="1"/>
</dbReference>
<dbReference type="InterPro" id="IPR008948">
    <property type="entry name" value="L-Aspartase-like"/>
</dbReference>
<dbReference type="EMBL" id="UINC01192789">
    <property type="protein sequence ID" value="SVE08102.1"/>
    <property type="molecule type" value="Genomic_DNA"/>
</dbReference>
<sequence>MSDLIISKENFTFKDFILPFKKAVKVQLSSDAEESINQSFKQLQSLLESGISVYGVTTGFGKLSHVKINPSDQRILQLNLVRSH</sequence>
<dbReference type="GO" id="GO:0003824">
    <property type="term" value="F:catalytic activity"/>
    <property type="evidence" value="ECO:0007669"/>
    <property type="project" value="InterPro"/>
</dbReference>
<dbReference type="InterPro" id="IPR024083">
    <property type="entry name" value="Fumarase/histidase_N"/>
</dbReference>
<evidence type="ECO:0008006" key="2">
    <source>
        <dbReference type="Google" id="ProtNLM"/>
    </source>
</evidence>
<dbReference type="InterPro" id="IPR001106">
    <property type="entry name" value="Aromatic_Lyase"/>
</dbReference>
<accession>A0A383AK01</accession>
<feature type="non-terminal residue" evidence="1">
    <location>
        <position position="84"/>
    </location>
</feature>
<proteinExistence type="predicted"/>
<name>A0A383AK01_9ZZZZ</name>